<evidence type="ECO:0008006" key="4">
    <source>
        <dbReference type="Google" id="ProtNLM"/>
    </source>
</evidence>
<dbReference type="SUPFAM" id="SSF51294">
    <property type="entry name" value="Hedgehog/intein (Hint) domain"/>
    <property type="match status" value="1"/>
</dbReference>
<dbReference type="Proteomes" id="UP000563426">
    <property type="component" value="Unassembled WGS sequence"/>
</dbReference>
<evidence type="ECO:0000313" key="3">
    <source>
        <dbReference type="Proteomes" id="UP000563426"/>
    </source>
</evidence>
<dbReference type="EMBL" id="JABFJV010000267">
    <property type="protein sequence ID" value="NOK37926.1"/>
    <property type="molecule type" value="Genomic_DNA"/>
</dbReference>
<dbReference type="AlphaFoldDB" id="A0A7Y4NVG5"/>
<sequence length="629" mass="68641">MTQWKPRFLRAVPLSCLALLSAGWSRPLQPPADNMSREELTEQSRQMNALYDTTLAGNPDRVSINLDLSDDAQYRFVARRLQASGKDEKNAPELFSTLTRLRARAIARKQLGAQQPAQGVQPQGGIWCDHYLLTNPPTASNGGATMTYKPYVRVSCQGGANFVYADIVAYDVNRAETTSRLVSSNSGEEYGGGTDFIDVATTADVNVTEDHLLRLESMALAVDDVTGQDVSSYTVARTSIAMQQAGSFTMVHPREIVPNSQAEILMCQLRGGADCDYAVAGYNWLGQLTAYPSNPTGIAASSEANPGVLNPSDFWTFSRPYDPQRLYVPIRMDITAGVRNYLQCKVDNYTYAKIKMHTENGATCGNSVDFVSQLPVGSYSSTFNYLADLSYDLNGDGACNSDVILNRAASFSITIIGKAKCTKADGTFSLEAFTKTQTIDGSSLRTKKIFYRNSCMAEGTLVQREDGTTVPVEQVKVGDKVRNGVGNKLLTVTDVAHGNELKPFVHLRDSKGHELTLTEMHPVINARGEVVAAKNLKAKDQVRTDKGTATLTEVTRLPVNGKQVFNLRLGTDEELAGAGELGRTLYAGGILVGDMSMQEALERPEQKPADVLARLPKAWHRDFKNAQVK</sequence>
<dbReference type="CDD" id="cd00081">
    <property type="entry name" value="Hint"/>
    <property type="match status" value="1"/>
</dbReference>
<keyword evidence="3" id="KW-1185">Reference proteome</keyword>
<feature type="signal peptide" evidence="1">
    <location>
        <begin position="1"/>
        <end position="21"/>
    </location>
</feature>
<comment type="caution">
    <text evidence="2">The sequence shown here is derived from an EMBL/GenBank/DDBJ whole genome shotgun (WGS) entry which is preliminary data.</text>
</comment>
<keyword evidence="1" id="KW-0732">Signal</keyword>
<evidence type="ECO:0000256" key="1">
    <source>
        <dbReference type="SAM" id="SignalP"/>
    </source>
</evidence>
<dbReference type="Gene3D" id="2.170.16.10">
    <property type="entry name" value="Hedgehog/Intein (Hint) domain"/>
    <property type="match status" value="1"/>
</dbReference>
<name>A0A7Y4NVG5_9BACT</name>
<protein>
    <recommendedName>
        <fullName evidence="4">Hint domain-containing protein</fullName>
    </recommendedName>
</protein>
<accession>A0A7Y4NVG5</accession>
<organism evidence="2 3">
    <name type="scientific">Corallococcus exercitus</name>
    <dbReference type="NCBI Taxonomy" id="2316736"/>
    <lineage>
        <taxon>Bacteria</taxon>
        <taxon>Pseudomonadati</taxon>
        <taxon>Myxococcota</taxon>
        <taxon>Myxococcia</taxon>
        <taxon>Myxococcales</taxon>
        <taxon>Cystobacterineae</taxon>
        <taxon>Myxococcaceae</taxon>
        <taxon>Corallococcus</taxon>
    </lineage>
</organism>
<reference evidence="2 3" key="1">
    <citation type="submission" date="2020-05" db="EMBL/GenBank/DDBJ databases">
        <authorList>
            <person name="Whitworth D."/>
        </authorList>
    </citation>
    <scope>NUCLEOTIDE SEQUENCE [LARGE SCALE GENOMIC DNA]</scope>
    <source>
        <strain evidence="2 3">AB043B</strain>
    </source>
</reference>
<dbReference type="InterPro" id="IPR036844">
    <property type="entry name" value="Hint_dom_sf"/>
</dbReference>
<dbReference type="PROSITE" id="PS50817">
    <property type="entry name" value="INTEIN_N_TER"/>
    <property type="match status" value="1"/>
</dbReference>
<evidence type="ECO:0000313" key="2">
    <source>
        <dbReference type="EMBL" id="NOK37926.1"/>
    </source>
</evidence>
<proteinExistence type="predicted"/>
<dbReference type="GO" id="GO:0016539">
    <property type="term" value="P:intein-mediated protein splicing"/>
    <property type="evidence" value="ECO:0007669"/>
    <property type="project" value="InterPro"/>
</dbReference>
<feature type="chain" id="PRO_5031330905" description="Hint domain-containing protein" evidence="1">
    <location>
        <begin position="22"/>
        <end position="629"/>
    </location>
</feature>
<dbReference type="InterPro" id="IPR006141">
    <property type="entry name" value="Intein_N"/>
</dbReference>
<gene>
    <name evidence="2" type="ORF">HMI49_32470</name>
</gene>